<feature type="transmembrane region" description="Helical" evidence="1">
    <location>
        <begin position="350"/>
        <end position="368"/>
    </location>
</feature>
<gene>
    <name evidence="2" type="ORF">UFOVP556_4</name>
</gene>
<accession>A0A6J5MRX2</accession>
<keyword evidence="1" id="KW-0812">Transmembrane</keyword>
<sequence>MAVNIPIISEFDGTGIKKAIAQFKDLETNGEKAQFAIKKAAVPAGLALAGLAVALGDAAKGAAEDAAAQVVLAGNLRNSAHATDAQIKATEDMITKMSMATGVADDELRPAFSKLVLATNDVERSNKLLAIAQDVAAATGKPLESVTQALAKAEMGQYAALKKLGIPMSEGIQASIDLQKEQKKLAKDEAALALVKYQIAEGMLSGEEATKKLTAANEKFASQSQIVNDLMATTGDYSDDVAKKFGGAAADAAGTAEGQFKRLGVALAETKESIGAALLPAIEAVLPFLQAMGQWASENSTVFVIIAGVIGGIAAAIVITNAAMTAWTAATTAFTVVQTAFNAVMALNPVVLFAVAIAALVVGLIIAYKKFDKFRDIVDAVFDAIKSGVKGGMDAITSYLTFVMGVYKAIFNGIATLWNNTIGKLKFSVPDWVPVIGGKGFDVPNIPMLANGGIVTSPTLALIGERGPEAVIPLTGPNAGMGGGMNITVQAGLISTPDQIGQQIIEAIQRAQRRSGQVFAAA</sequence>
<dbReference type="EMBL" id="LR796530">
    <property type="protein sequence ID" value="CAB4149498.1"/>
    <property type="molecule type" value="Genomic_DNA"/>
</dbReference>
<feature type="transmembrane region" description="Helical" evidence="1">
    <location>
        <begin position="302"/>
        <end position="330"/>
    </location>
</feature>
<organism evidence="2">
    <name type="scientific">uncultured Caudovirales phage</name>
    <dbReference type="NCBI Taxonomy" id="2100421"/>
    <lineage>
        <taxon>Viruses</taxon>
        <taxon>Duplodnaviria</taxon>
        <taxon>Heunggongvirae</taxon>
        <taxon>Uroviricota</taxon>
        <taxon>Caudoviricetes</taxon>
        <taxon>Peduoviridae</taxon>
        <taxon>Maltschvirus</taxon>
        <taxon>Maltschvirus maltsch</taxon>
    </lineage>
</organism>
<proteinExistence type="predicted"/>
<keyword evidence="1" id="KW-1133">Transmembrane helix</keyword>
<protein>
    <submittedName>
        <fullName evidence="2">Uncharacterized protein</fullName>
    </submittedName>
</protein>
<reference evidence="2" key="1">
    <citation type="submission" date="2020-04" db="EMBL/GenBank/DDBJ databases">
        <authorList>
            <person name="Chiriac C."/>
            <person name="Salcher M."/>
            <person name="Ghai R."/>
            <person name="Kavagutti S V."/>
        </authorList>
    </citation>
    <scope>NUCLEOTIDE SEQUENCE</scope>
</reference>
<name>A0A6J5MRX2_9CAUD</name>
<evidence type="ECO:0000313" key="2">
    <source>
        <dbReference type="EMBL" id="CAB4149498.1"/>
    </source>
</evidence>
<keyword evidence="1" id="KW-0472">Membrane</keyword>
<evidence type="ECO:0000256" key="1">
    <source>
        <dbReference type="SAM" id="Phobius"/>
    </source>
</evidence>